<gene>
    <name evidence="2" type="ORF">KME28_09160</name>
</gene>
<feature type="domain" description="Glycosyltransferase 2-like" evidence="1">
    <location>
        <begin position="9"/>
        <end position="118"/>
    </location>
</feature>
<dbReference type="Gene3D" id="3.90.550.10">
    <property type="entry name" value="Spore Coat Polysaccharide Biosynthesis Protein SpsA, Chain A"/>
    <property type="match status" value="1"/>
</dbReference>
<proteinExistence type="predicted"/>
<reference evidence="2" key="2">
    <citation type="journal article" date="2022" name="Microbiol. Resour. Announc.">
        <title>Metagenome Sequencing to Explore Phylogenomics of Terrestrial Cyanobacteria.</title>
        <authorList>
            <person name="Ward R.D."/>
            <person name="Stajich J.E."/>
            <person name="Johansen J.R."/>
            <person name="Huntemann M."/>
            <person name="Clum A."/>
            <person name="Foster B."/>
            <person name="Foster B."/>
            <person name="Roux S."/>
            <person name="Palaniappan K."/>
            <person name="Varghese N."/>
            <person name="Mukherjee S."/>
            <person name="Reddy T.B.K."/>
            <person name="Daum C."/>
            <person name="Copeland A."/>
            <person name="Chen I.A."/>
            <person name="Ivanova N.N."/>
            <person name="Kyrpides N.C."/>
            <person name="Shapiro N."/>
            <person name="Eloe-Fadrosh E.A."/>
            <person name="Pietrasiak N."/>
        </authorList>
    </citation>
    <scope>NUCLEOTIDE SEQUENCE</scope>
    <source>
        <strain evidence="2">HA4357-MV3</strain>
    </source>
</reference>
<dbReference type="PANTHER" id="PTHR22916:SF3">
    <property type="entry name" value="UDP-GLCNAC:BETAGAL BETA-1,3-N-ACETYLGLUCOSAMINYLTRANSFERASE-LIKE PROTEIN 1"/>
    <property type="match status" value="1"/>
</dbReference>
<dbReference type="Proteomes" id="UP000813215">
    <property type="component" value="Unassembled WGS sequence"/>
</dbReference>
<dbReference type="Pfam" id="PF00535">
    <property type="entry name" value="Glycos_transf_2"/>
    <property type="match status" value="1"/>
</dbReference>
<sequence>MYQCSPLVSVIIPAYNAEAFISQTLNSVLSQTYKNIEVLVADDGSQDRTPEIVKSIAQKDQRVTLLQQSNQGVAAARNLAIENSRGEYIAPIDADDIWYPLKLERQMQCMLQAQPFVGLVYCWSAWIDEQGSIIGEYRDYGFDKLEGNIYPALVYHNFIGHASSPLIRRTCLEKVGKYNCKLKENKAQGCEDWDLYLRIAENYQFRLVPEFLVGYRQLTTSMSGSAISMARSYELVLTNSQQQHPEVSSSLYQWSKGHFYNYLFGKSYFCGANWNSFLFLVKALQSDLMLFLRPSVYKLFVICLLKVVLKPLTSLIWPDHYSWVQFKQKLRLNKQSNQRREMTIADITEQAKKSKQLWKPYDRVLRQRWLKVMQMCQPPSSQTFRQKISV</sequence>
<dbReference type="InterPro" id="IPR001173">
    <property type="entry name" value="Glyco_trans_2-like"/>
</dbReference>
<dbReference type="InterPro" id="IPR029044">
    <property type="entry name" value="Nucleotide-diphossugar_trans"/>
</dbReference>
<dbReference type="CDD" id="cd00761">
    <property type="entry name" value="Glyco_tranf_GTA_type"/>
    <property type="match status" value="1"/>
</dbReference>
<dbReference type="GO" id="GO:0016758">
    <property type="term" value="F:hexosyltransferase activity"/>
    <property type="evidence" value="ECO:0007669"/>
    <property type="project" value="UniProtKB-ARBA"/>
</dbReference>
<name>A0A9E3H749_9NOST</name>
<comment type="caution">
    <text evidence="2">The sequence shown here is derived from an EMBL/GenBank/DDBJ whole genome shotgun (WGS) entry which is preliminary data.</text>
</comment>
<dbReference type="SUPFAM" id="SSF53448">
    <property type="entry name" value="Nucleotide-diphospho-sugar transferases"/>
    <property type="match status" value="1"/>
</dbReference>
<dbReference type="PANTHER" id="PTHR22916">
    <property type="entry name" value="GLYCOSYLTRANSFERASE"/>
    <property type="match status" value="1"/>
</dbReference>
<evidence type="ECO:0000259" key="1">
    <source>
        <dbReference type="Pfam" id="PF00535"/>
    </source>
</evidence>
<reference evidence="2" key="1">
    <citation type="submission" date="2021-05" db="EMBL/GenBank/DDBJ databases">
        <authorList>
            <person name="Pietrasiak N."/>
            <person name="Ward R."/>
            <person name="Stajich J.E."/>
            <person name="Kurbessoian T."/>
        </authorList>
    </citation>
    <scope>NUCLEOTIDE SEQUENCE</scope>
    <source>
        <strain evidence="2">HA4357-MV3</strain>
    </source>
</reference>
<evidence type="ECO:0000313" key="2">
    <source>
        <dbReference type="EMBL" id="MBW4431881.1"/>
    </source>
</evidence>
<evidence type="ECO:0000313" key="3">
    <source>
        <dbReference type="Proteomes" id="UP000813215"/>
    </source>
</evidence>
<dbReference type="AlphaFoldDB" id="A0A9E3H749"/>
<dbReference type="EMBL" id="JAHHHW010000075">
    <property type="protein sequence ID" value="MBW4431881.1"/>
    <property type="molecule type" value="Genomic_DNA"/>
</dbReference>
<accession>A0A9E3H749</accession>
<organism evidence="2 3">
    <name type="scientific">Pelatocladus maniniholoensis HA4357-MV3</name>
    <dbReference type="NCBI Taxonomy" id="1117104"/>
    <lineage>
        <taxon>Bacteria</taxon>
        <taxon>Bacillati</taxon>
        <taxon>Cyanobacteriota</taxon>
        <taxon>Cyanophyceae</taxon>
        <taxon>Nostocales</taxon>
        <taxon>Nostocaceae</taxon>
        <taxon>Pelatocladus</taxon>
    </lineage>
</organism>
<protein>
    <submittedName>
        <fullName evidence="2">Glycosyltransferase family 2 protein</fullName>
    </submittedName>
</protein>